<name>A0A843W5W8_COLES</name>
<feature type="region of interest" description="Disordered" evidence="1">
    <location>
        <begin position="1"/>
        <end position="64"/>
    </location>
</feature>
<dbReference type="Proteomes" id="UP000652761">
    <property type="component" value="Unassembled WGS sequence"/>
</dbReference>
<evidence type="ECO:0000256" key="1">
    <source>
        <dbReference type="SAM" id="MobiDB-lite"/>
    </source>
</evidence>
<comment type="caution">
    <text evidence="2">The sequence shown here is derived from an EMBL/GenBank/DDBJ whole genome shotgun (WGS) entry which is preliminary data.</text>
</comment>
<proteinExistence type="predicted"/>
<gene>
    <name evidence="2" type="ORF">Taro_038140</name>
</gene>
<organism evidence="2 3">
    <name type="scientific">Colocasia esculenta</name>
    <name type="common">Wild taro</name>
    <name type="synonym">Arum esculentum</name>
    <dbReference type="NCBI Taxonomy" id="4460"/>
    <lineage>
        <taxon>Eukaryota</taxon>
        <taxon>Viridiplantae</taxon>
        <taxon>Streptophyta</taxon>
        <taxon>Embryophyta</taxon>
        <taxon>Tracheophyta</taxon>
        <taxon>Spermatophyta</taxon>
        <taxon>Magnoliopsida</taxon>
        <taxon>Liliopsida</taxon>
        <taxon>Araceae</taxon>
        <taxon>Aroideae</taxon>
        <taxon>Colocasieae</taxon>
        <taxon>Colocasia</taxon>
    </lineage>
</organism>
<dbReference type="AlphaFoldDB" id="A0A843W5W8"/>
<protein>
    <submittedName>
        <fullName evidence="2">Uncharacterized protein</fullName>
    </submittedName>
</protein>
<accession>A0A843W5W8</accession>
<evidence type="ECO:0000313" key="3">
    <source>
        <dbReference type="Proteomes" id="UP000652761"/>
    </source>
</evidence>
<reference evidence="2" key="1">
    <citation type="submission" date="2017-07" db="EMBL/GenBank/DDBJ databases">
        <title>Taro Niue Genome Assembly and Annotation.</title>
        <authorList>
            <person name="Atibalentja N."/>
            <person name="Keating K."/>
            <person name="Fields C.J."/>
        </authorList>
    </citation>
    <scope>NUCLEOTIDE SEQUENCE</scope>
    <source>
        <strain evidence="2">Niue_2</strain>
        <tissue evidence="2">Leaf</tissue>
    </source>
</reference>
<dbReference type="EMBL" id="NMUH01003392">
    <property type="protein sequence ID" value="MQM05332.1"/>
    <property type="molecule type" value="Genomic_DNA"/>
</dbReference>
<evidence type="ECO:0000313" key="2">
    <source>
        <dbReference type="EMBL" id="MQM05332.1"/>
    </source>
</evidence>
<feature type="compositionally biased region" description="Polar residues" evidence="1">
    <location>
        <begin position="1"/>
        <end position="11"/>
    </location>
</feature>
<sequence>MMTPKSRSPARNCNRRKRMRKTAAAAEARREAQNPPLLPRGCLPMRERREKAEGGGGRNWKAGASIGPAAPAVVAFVSVTKIMITS</sequence>
<keyword evidence="3" id="KW-1185">Reference proteome</keyword>